<evidence type="ECO:0000256" key="1">
    <source>
        <dbReference type="SAM" id="MobiDB-lite"/>
    </source>
</evidence>
<dbReference type="Proteomes" id="UP000215902">
    <property type="component" value="Unassembled WGS sequence"/>
</dbReference>
<feature type="compositionally biased region" description="Low complexity" evidence="1">
    <location>
        <begin position="202"/>
        <end position="211"/>
    </location>
</feature>
<proteinExistence type="predicted"/>
<sequence length="293" mass="30797">MAGAEQLSLPTVGQEEEFEDCLHFLAKHSVKSKNPAEIQALMSHIVKQHNISSIKELLVQEKQVLTDAGEKVIQFPRNSLILLLKVAFVYDALQQRCASPALIEVAVKQVVLLFRNSTELPAADLLMKIDQIVLEARRQKIDIGNYDCKEVTLRSANAACRPAADSGLESMLHHSVLSNSEFAQPGSSGSGQVSQVLLGNDIQDPNQAAPSAQPPPTPQIPSSRRNSTGGSSGGGGGNGSRGGAGGGGGGGGDRGGAESATGGRRVSLDVSFRIKVSIKEEAEADGSADWTHL</sequence>
<keyword evidence="3" id="KW-1185">Reference proteome</keyword>
<feature type="compositionally biased region" description="Gly residues" evidence="1">
    <location>
        <begin position="230"/>
        <end position="254"/>
    </location>
</feature>
<accession>A0A267FVT0</accession>
<comment type="caution">
    <text evidence="2">The sequence shown here is derived from an EMBL/GenBank/DDBJ whole genome shotgun (WGS) entry which is preliminary data.</text>
</comment>
<evidence type="ECO:0000313" key="3">
    <source>
        <dbReference type="Proteomes" id="UP000215902"/>
    </source>
</evidence>
<dbReference type="AlphaFoldDB" id="A0A267FVT0"/>
<reference evidence="2 3" key="1">
    <citation type="submission" date="2017-06" db="EMBL/GenBank/DDBJ databases">
        <title>A platform for efficient transgenesis in Macrostomum lignano, a flatworm model organism for stem cell research.</title>
        <authorList>
            <person name="Berezikov E."/>
        </authorList>
    </citation>
    <scope>NUCLEOTIDE SEQUENCE [LARGE SCALE GENOMIC DNA]</scope>
    <source>
        <strain evidence="2">DV1</strain>
        <tissue evidence="2">Whole organism</tissue>
    </source>
</reference>
<feature type="region of interest" description="Disordered" evidence="1">
    <location>
        <begin position="202"/>
        <end position="269"/>
    </location>
</feature>
<feature type="compositionally biased region" description="Low complexity" evidence="1">
    <location>
        <begin position="220"/>
        <end position="229"/>
    </location>
</feature>
<protein>
    <submittedName>
        <fullName evidence="2">Uncharacterized protein</fullName>
    </submittedName>
</protein>
<dbReference type="EMBL" id="NIVC01000716">
    <property type="protein sequence ID" value="PAA77925.1"/>
    <property type="molecule type" value="Genomic_DNA"/>
</dbReference>
<gene>
    <name evidence="2" type="ORF">BOX15_Mlig007593g1</name>
</gene>
<organism evidence="2 3">
    <name type="scientific">Macrostomum lignano</name>
    <dbReference type="NCBI Taxonomy" id="282301"/>
    <lineage>
        <taxon>Eukaryota</taxon>
        <taxon>Metazoa</taxon>
        <taxon>Spiralia</taxon>
        <taxon>Lophotrochozoa</taxon>
        <taxon>Platyhelminthes</taxon>
        <taxon>Rhabditophora</taxon>
        <taxon>Macrostomorpha</taxon>
        <taxon>Macrostomida</taxon>
        <taxon>Macrostomidae</taxon>
        <taxon>Macrostomum</taxon>
    </lineage>
</organism>
<name>A0A267FVT0_9PLAT</name>
<evidence type="ECO:0000313" key="2">
    <source>
        <dbReference type="EMBL" id="PAA77925.1"/>
    </source>
</evidence>